<feature type="region of interest" description="Disordered" evidence="5">
    <location>
        <begin position="447"/>
        <end position="515"/>
    </location>
</feature>
<dbReference type="Pfam" id="PF03572">
    <property type="entry name" value="Peptidase_S41"/>
    <property type="match status" value="1"/>
</dbReference>
<dbReference type="SUPFAM" id="SSF52096">
    <property type="entry name" value="ClpP/crotonase"/>
    <property type="match status" value="1"/>
</dbReference>
<evidence type="ECO:0000313" key="9">
    <source>
        <dbReference type="Proteomes" id="UP001363151"/>
    </source>
</evidence>
<dbReference type="InterPro" id="IPR036034">
    <property type="entry name" value="PDZ_sf"/>
</dbReference>
<feature type="compositionally biased region" description="Low complexity" evidence="5">
    <location>
        <begin position="495"/>
        <end position="504"/>
    </location>
</feature>
<sequence>MRTLLLAACAASAVAWTAPLEWTAPLRRALGGCLAGACLVAPTLARAERPLPVVEEVVNALSSRGLDVGGFDEIRAADAVARALDGYGGVVRFETSQLARALGEAAPLGVALVKDSAVRGALTVTAVEPASNAFAAGVRVGDAVVAVDGRKVDDGASAAAAAKTLRSARAWTVERPGAKRFAVDVRGATPAPAPLAAAAAYDGVVYVKISSFGDGVAGDVARAVAGVAATADAYVVDVRANPGGFLDAAVDVASLFLPPGTPIATLTDAPPFVTRTPDAAIPAARRVAVLVDGETRSAAEIFAAAIQSSNRGAVVGERTFGKGTAQSLLPLRSAPGAALRLTTARVAVQGRALDGAGVAPDVVAENSSDGLDALLVAKGAYFDFASEFARSHPGLADDRVEAALAADLRPAWRAFLARGVDVDVGLGDYPPEVRGAAAAARARRAARAVRSSRGRRRVPPQRGRRGPREARARGAPRRRRRRPRRGARAVRWRRAPFGQRARAPPRAPPPPPVLGFDGDADCLPLQTCDRRQYVYLVVP</sequence>
<comment type="caution">
    <text evidence="8">The sequence shown here is derived from an EMBL/GenBank/DDBJ whole genome shotgun (WGS) entry which is preliminary data.</text>
</comment>
<dbReference type="PANTHER" id="PTHR32060:SF22">
    <property type="entry name" value="CARBOXYL-TERMINAL-PROCESSING PEPTIDASE 3, CHLOROPLASTIC"/>
    <property type="match status" value="1"/>
</dbReference>
<dbReference type="PROSITE" id="PS50106">
    <property type="entry name" value="PDZ"/>
    <property type="match status" value="1"/>
</dbReference>
<evidence type="ECO:0000256" key="2">
    <source>
        <dbReference type="ARBA" id="ARBA00022670"/>
    </source>
</evidence>
<dbReference type="Proteomes" id="UP001363151">
    <property type="component" value="Unassembled WGS sequence"/>
</dbReference>
<evidence type="ECO:0000256" key="3">
    <source>
        <dbReference type="ARBA" id="ARBA00022801"/>
    </source>
</evidence>
<gene>
    <name evidence="8" type="ORF">SO694_00013217</name>
</gene>
<evidence type="ECO:0000256" key="6">
    <source>
        <dbReference type="SAM" id="SignalP"/>
    </source>
</evidence>
<evidence type="ECO:0000256" key="5">
    <source>
        <dbReference type="SAM" id="MobiDB-lite"/>
    </source>
</evidence>
<dbReference type="SUPFAM" id="SSF50156">
    <property type="entry name" value="PDZ domain-like"/>
    <property type="match status" value="1"/>
</dbReference>
<evidence type="ECO:0000313" key="8">
    <source>
        <dbReference type="EMBL" id="KAK7242203.1"/>
    </source>
</evidence>
<organism evidence="8 9">
    <name type="scientific">Aureococcus anophagefferens</name>
    <name type="common">Harmful bloom alga</name>
    <dbReference type="NCBI Taxonomy" id="44056"/>
    <lineage>
        <taxon>Eukaryota</taxon>
        <taxon>Sar</taxon>
        <taxon>Stramenopiles</taxon>
        <taxon>Ochrophyta</taxon>
        <taxon>Pelagophyceae</taxon>
        <taxon>Pelagomonadales</taxon>
        <taxon>Pelagomonadaceae</taxon>
        <taxon>Aureococcus</taxon>
    </lineage>
</organism>
<dbReference type="Gene3D" id="3.90.226.10">
    <property type="entry name" value="2-enoyl-CoA Hydratase, Chain A, domain 1"/>
    <property type="match status" value="1"/>
</dbReference>
<feature type="domain" description="PDZ" evidence="7">
    <location>
        <begin position="95"/>
        <end position="168"/>
    </location>
</feature>
<reference evidence="8 9" key="1">
    <citation type="submission" date="2024-03" db="EMBL/GenBank/DDBJ databases">
        <title>Aureococcus anophagefferens CCMP1851 and Kratosvirus quantuckense: Draft genome of a second virus-susceptible host strain in the model system.</title>
        <authorList>
            <person name="Chase E."/>
            <person name="Truchon A.R."/>
            <person name="Schepens W."/>
            <person name="Wilhelm S.W."/>
        </authorList>
    </citation>
    <scope>NUCLEOTIDE SEQUENCE [LARGE SCALE GENOMIC DNA]</scope>
    <source>
        <strain evidence="8 9">CCMP1851</strain>
    </source>
</reference>
<dbReference type="InterPro" id="IPR005151">
    <property type="entry name" value="Tail-specific_protease"/>
</dbReference>
<comment type="similarity">
    <text evidence="1">Belongs to the peptidase S41A family.</text>
</comment>
<feature type="chain" id="PRO_5045084489" evidence="6">
    <location>
        <begin position="16"/>
        <end position="539"/>
    </location>
</feature>
<feature type="signal peptide" evidence="6">
    <location>
        <begin position="1"/>
        <end position="15"/>
    </location>
</feature>
<protein>
    <submittedName>
        <fullName evidence="8">Fatty acid elongation</fullName>
    </submittedName>
</protein>
<dbReference type="InterPro" id="IPR001478">
    <property type="entry name" value="PDZ"/>
</dbReference>
<keyword evidence="4" id="KW-0720">Serine protease</keyword>
<dbReference type="CDD" id="cd07560">
    <property type="entry name" value="Peptidase_S41_CPP"/>
    <property type="match status" value="1"/>
</dbReference>
<dbReference type="PANTHER" id="PTHR32060">
    <property type="entry name" value="TAIL-SPECIFIC PROTEASE"/>
    <property type="match status" value="1"/>
</dbReference>
<evidence type="ECO:0000259" key="7">
    <source>
        <dbReference type="PROSITE" id="PS50106"/>
    </source>
</evidence>
<dbReference type="EMBL" id="JBBJCI010000146">
    <property type="protein sequence ID" value="KAK7242203.1"/>
    <property type="molecule type" value="Genomic_DNA"/>
</dbReference>
<feature type="compositionally biased region" description="Basic residues" evidence="5">
    <location>
        <begin position="447"/>
        <end position="465"/>
    </location>
</feature>
<name>A0ABR1G144_AURAN</name>
<accession>A0ABR1G144</accession>
<keyword evidence="6" id="KW-0732">Signal</keyword>
<evidence type="ECO:0000256" key="4">
    <source>
        <dbReference type="ARBA" id="ARBA00022825"/>
    </source>
</evidence>
<feature type="compositionally biased region" description="Basic residues" evidence="5">
    <location>
        <begin position="474"/>
        <end position="494"/>
    </location>
</feature>
<dbReference type="Gene3D" id="3.30.750.44">
    <property type="match status" value="1"/>
</dbReference>
<dbReference type="SMART" id="SM00245">
    <property type="entry name" value="TSPc"/>
    <property type="match status" value="1"/>
</dbReference>
<dbReference type="InterPro" id="IPR004447">
    <property type="entry name" value="Peptidase_S41A"/>
</dbReference>
<proteinExistence type="inferred from homology"/>
<keyword evidence="9" id="KW-1185">Reference proteome</keyword>
<dbReference type="SMART" id="SM00228">
    <property type="entry name" value="PDZ"/>
    <property type="match status" value="1"/>
</dbReference>
<dbReference type="InterPro" id="IPR029045">
    <property type="entry name" value="ClpP/crotonase-like_dom_sf"/>
</dbReference>
<keyword evidence="3" id="KW-0378">Hydrolase</keyword>
<keyword evidence="2" id="KW-0645">Protease</keyword>
<dbReference type="Gene3D" id="2.30.42.10">
    <property type="match status" value="1"/>
</dbReference>
<evidence type="ECO:0000256" key="1">
    <source>
        <dbReference type="ARBA" id="ARBA00009179"/>
    </source>
</evidence>